<protein>
    <submittedName>
        <fullName evidence="3">14-3-3-domain-containing protein</fullName>
    </submittedName>
</protein>
<dbReference type="Gene3D" id="1.20.190.20">
    <property type="entry name" value="14-3-3 domain"/>
    <property type="match status" value="1"/>
</dbReference>
<dbReference type="OrthoDB" id="10260625at2759"/>
<dbReference type="PRINTS" id="PR00305">
    <property type="entry name" value="1433ZETA"/>
</dbReference>
<dbReference type="Pfam" id="PF00244">
    <property type="entry name" value="14-3-3"/>
    <property type="match status" value="1"/>
</dbReference>
<keyword evidence="4" id="KW-1185">Reference proteome</keyword>
<reference evidence="3 4" key="1">
    <citation type="journal article" date="2016" name="Mol. Biol. Evol.">
        <title>Comparative Genomics of Early-Diverging Mushroom-Forming Fungi Provides Insights into the Origins of Lignocellulose Decay Capabilities.</title>
        <authorList>
            <person name="Nagy L.G."/>
            <person name="Riley R."/>
            <person name="Tritt A."/>
            <person name="Adam C."/>
            <person name="Daum C."/>
            <person name="Floudas D."/>
            <person name="Sun H."/>
            <person name="Yadav J.S."/>
            <person name="Pangilinan J."/>
            <person name="Larsson K.H."/>
            <person name="Matsuura K."/>
            <person name="Barry K."/>
            <person name="Labutti K."/>
            <person name="Kuo R."/>
            <person name="Ohm R.A."/>
            <person name="Bhattacharya S.S."/>
            <person name="Shirouzu T."/>
            <person name="Yoshinaga Y."/>
            <person name="Martin F.M."/>
            <person name="Grigoriev I.V."/>
            <person name="Hibbett D.S."/>
        </authorList>
    </citation>
    <scope>NUCLEOTIDE SEQUENCE [LARGE SCALE GENOMIC DNA]</scope>
    <source>
        <strain evidence="3 4">CBS 109695</strain>
    </source>
</reference>
<dbReference type="SMART" id="SM00101">
    <property type="entry name" value="14_3_3"/>
    <property type="match status" value="1"/>
</dbReference>
<accession>A0A166L855</accession>
<dbReference type="InterPro" id="IPR023410">
    <property type="entry name" value="14-3-3_domain"/>
</dbReference>
<gene>
    <name evidence="3" type="ORF">FIBSPDRAFT_1043505</name>
</gene>
<evidence type="ECO:0000256" key="1">
    <source>
        <dbReference type="ARBA" id="ARBA00006141"/>
    </source>
</evidence>
<dbReference type="STRING" id="436010.A0A166L855"/>
<proteinExistence type="inferred from homology"/>
<feature type="domain" description="14-3-3" evidence="2">
    <location>
        <begin position="12"/>
        <end position="159"/>
    </location>
</feature>
<dbReference type="InterPro" id="IPR000308">
    <property type="entry name" value="14-3-3"/>
</dbReference>
<dbReference type="PANTHER" id="PTHR18860">
    <property type="entry name" value="14-3-3 PROTEIN"/>
    <property type="match status" value="1"/>
</dbReference>
<dbReference type="SUPFAM" id="SSF48445">
    <property type="entry name" value="14-3-3 protein"/>
    <property type="match status" value="1"/>
</dbReference>
<evidence type="ECO:0000259" key="2">
    <source>
        <dbReference type="SMART" id="SM00101"/>
    </source>
</evidence>
<dbReference type="EMBL" id="KV417538">
    <property type="protein sequence ID" value="KZP22677.1"/>
    <property type="molecule type" value="Genomic_DNA"/>
</dbReference>
<evidence type="ECO:0000313" key="3">
    <source>
        <dbReference type="EMBL" id="KZP22677.1"/>
    </source>
</evidence>
<dbReference type="InterPro" id="IPR036815">
    <property type="entry name" value="14-3-3_dom_sf"/>
</dbReference>
<sequence length="160" mass="17947">MPRPAPHAVPARQDAVGRGDLTWLEQIYVTHQVLHAFQPIARHVVVEHLALLLAIFHGADDDDNEDCGHDPKICEDILDIFEKHPIPSAAMGDYHRYLLEFTIGDKHTDSADKSLEAYEAAFEVAVAALPLTHPMHLSLALNFSVCYYEVLNSPDTWKNK</sequence>
<dbReference type="Proteomes" id="UP000076532">
    <property type="component" value="Unassembled WGS sequence"/>
</dbReference>
<evidence type="ECO:0000313" key="4">
    <source>
        <dbReference type="Proteomes" id="UP000076532"/>
    </source>
</evidence>
<organism evidence="3 4">
    <name type="scientific">Athelia psychrophila</name>
    <dbReference type="NCBI Taxonomy" id="1759441"/>
    <lineage>
        <taxon>Eukaryota</taxon>
        <taxon>Fungi</taxon>
        <taxon>Dikarya</taxon>
        <taxon>Basidiomycota</taxon>
        <taxon>Agaricomycotina</taxon>
        <taxon>Agaricomycetes</taxon>
        <taxon>Agaricomycetidae</taxon>
        <taxon>Atheliales</taxon>
        <taxon>Atheliaceae</taxon>
        <taxon>Athelia</taxon>
    </lineage>
</organism>
<dbReference type="AlphaFoldDB" id="A0A166L855"/>
<name>A0A166L855_9AGAM</name>
<comment type="similarity">
    <text evidence="1">Belongs to the 14-3-3 family.</text>
</comment>